<dbReference type="Pfam" id="PF16655">
    <property type="entry name" value="PhoD_N"/>
    <property type="match status" value="1"/>
</dbReference>
<sequence length="534" mass="58154">MTPPSTPEQPSTELTRRGLLAIGGLGAAAALTGSSAVARSAAAATVPAQFDHPFQLGVASGDPLPDGFVIWTRLAPEPLAADGSGGMPPQSFGVRYEIAEDEQFRRVVRRGAAEATPELAHSVHVEVSGLRPAREYFYRFRVATAISPVGRTRTTPAYGASPAQLRLAVTSCQNYPAGYFVAYRDIVDSDLDLVVHLGDYIYEGSGADQGLGRAHAPAITLQTLSDYRIRHSQYKTDPLLQVAHANVPFLVVPDDHEVQNNYANSTGGGQSGEVFLARRAAAYQAYYENMPLRRSSLPAGPDIQLFRRIRYGDLAQFHLLDTRQYRSKQAQWTAATAIGGYAPGALDPDRTILGDAQEQWLQQGLASSTARWNILGNQTKFAPYDRKAGSGLEYSGEDNWGEGYVADRNQLMGFIAEHRPSNPVVITGDAHRNWVFDLKADFADPDSETLATEYLGTSITSGGDSVPNTVYGPTADNPHLKLQNNQRGYIRVDLTPDRWRAEFRVSDTVRRPDAPLYTLATFITDNGTPGARRA</sequence>
<dbReference type="InterPro" id="IPR006311">
    <property type="entry name" value="TAT_signal"/>
</dbReference>
<dbReference type="InterPro" id="IPR029052">
    <property type="entry name" value="Metallo-depent_PP-like"/>
</dbReference>
<name>A0ABP4QHD0_9ACTN</name>
<evidence type="ECO:0000259" key="2">
    <source>
        <dbReference type="Pfam" id="PF16655"/>
    </source>
</evidence>
<accession>A0ABP4QHD0</accession>
<dbReference type="Gene3D" id="2.60.40.380">
    <property type="entry name" value="Purple acid phosphatase-like, N-terminal"/>
    <property type="match status" value="1"/>
</dbReference>
<dbReference type="InterPro" id="IPR038607">
    <property type="entry name" value="PhoD-like_sf"/>
</dbReference>
<organism evidence="3 4">
    <name type="scientific">Kribbella karoonensis</name>
    <dbReference type="NCBI Taxonomy" id="324851"/>
    <lineage>
        <taxon>Bacteria</taxon>
        <taxon>Bacillati</taxon>
        <taxon>Actinomycetota</taxon>
        <taxon>Actinomycetes</taxon>
        <taxon>Propionibacteriales</taxon>
        <taxon>Kribbellaceae</taxon>
        <taxon>Kribbella</taxon>
    </lineage>
</organism>
<dbReference type="InterPro" id="IPR052900">
    <property type="entry name" value="Phospholipid_Metab_Enz"/>
</dbReference>
<dbReference type="Pfam" id="PF09423">
    <property type="entry name" value="PhoD"/>
    <property type="match status" value="1"/>
</dbReference>
<evidence type="ECO:0000313" key="4">
    <source>
        <dbReference type="Proteomes" id="UP001500190"/>
    </source>
</evidence>
<dbReference type="PANTHER" id="PTHR43606:SF2">
    <property type="entry name" value="ALKALINE PHOSPHATASE FAMILY PROTEIN (AFU_ORTHOLOGUE AFUA_5G03860)"/>
    <property type="match status" value="1"/>
</dbReference>
<protein>
    <submittedName>
        <fullName evidence="3">Alkaline phosphatase D family protein</fullName>
    </submittedName>
</protein>
<feature type="domain" description="PhoD-like phosphatase metallophosphatase" evidence="1">
    <location>
        <begin position="167"/>
        <end position="503"/>
    </location>
</feature>
<evidence type="ECO:0000313" key="3">
    <source>
        <dbReference type="EMBL" id="GAA1610605.1"/>
    </source>
</evidence>
<dbReference type="Gene3D" id="3.60.21.70">
    <property type="entry name" value="PhoD-like phosphatase"/>
    <property type="match status" value="1"/>
</dbReference>
<evidence type="ECO:0000259" key="1">
    <source>
        <dbReference type="Pfam" id="PF09423"/>
    </source>
</evidence>
<dbReference type="RefSeq" id="WP_344199746.1">
    <property type="nucleotide sequence ID" value="NZ_BAAAND010000012.1"/>
</dbReference>
<keyword evidence="4" id="KW-1185">Reference proteome</keyword>
<dbReference type="PROSITE" id="PS51318">
    <property type="entry name" value="TAT"/>
    <property type="match status" value="1"/>
</dbReference>
<dbReference type="InterPro" id="IPR018946">
    <property type="entry name" value="PhoD-like_MPP"/>
</dbReference>
<feature type="domain" description="Phospholipase D N-terminal" evidence="2">
    <location>
        <begin position="56"/>
        <end position="154"/>
    </location>
</feature>
<comment type="caution">
    <text evidence="3">The sequence shown here is derived from an EMBL/GenBank/DDBJ whole genome shotgun (WGS) entry which is preliminary data.</text>
</comment>
<dbReference type="SUPFAM" id="SSF56300">
    <property type="entry name" value="Metallo-dependent phosphatases"/>
    <property type="match status" value="1"/>
</dbReference>
<gene>
    <name evidence="3" type="ORF">GCM10009742_71600</name>
</gene>
<reference evidence="4" key="1">
    <citation type="journal article" date="2019" name="Int. J. Syst. Evol. Microbiol.">
        <title>The Global Catalogue of Microorganisms (GCM) 10K type strain sequencing project: providing services to taxonomists for standard genome sequencing and annotation.</title>
        <authorList>
            <consortium name="The Broad Institute Genomics Platform"/>
            <consortium name="The Broad Institute Genome Sequencing Center for Infectious Disease"/>
            <person name="Wu L."/>
            <person name="Ma J."/>
        </authorList>
    </citation>
    <scope>NUCLEOTIDE SEQUENCE [LARGE SCALE GENOMIC DNA]</scope>
    <source>
        <strain evidence="4">JCM 14304</strain>
    </source>
</reference>
<dbReference type="PANTHER" id="PTHR43606">
    <property type="entry name" value="PHOSPHATASE, PUTATIVE (AFU_ORTHOLOGUE AFUA_6G08710)-RELATED"/>
    <property type="match status" value="1"/>
</dbReference>
<dbReference type="EMBL" id="BAAAND010000012">
    <property type="protein sequence ID" value="GAA1610605.1"/>
    <property type="molecule type" value="Genomic_DNA"/>
</dbReference>
<proteinExistence type="predicted"/>
<dbReference type="InterPro" id="IPR032093">
    <property type="entry name" value="PhoD_N"/>
</dbReference>
<dbReference type="Proteomes" id="UP001500190">
    <property type="component" value="Unassembled WGS sequence"/>
</dbReference>
<dbReference type="CDD" id="cd07389">
    <property type="entry name" value="MPP_PhoD"/>
    <property type="match status" value="1"/>
</dbReference>